<reference evidence="2" key="1">
    <citation type="submission" date="2022-11" db="UniProtKB">
        <authorList>
            <consortium name="WormBaseParasite"/>
        </authorList>
    </citation>
    <scope>IDENTIFICATION</scope>
</reference>
<evidence type="ECO:0000313" key="1">
    <source>
        <dbReference type="Proteomes" id="UP000887579"/>
    </source>
</evidence>
<evidence type="ECO:0000313" key="2">
    <source>
        <dbReference type="WBParaSite" id="ES5_v2.g17606.t1"/>
    </source>
</evidence>
<organism evidence="1 2">
    <name type="scientific">Panagrolaimus sp. ES5</name>
    <dbReference type="NCBI Taxonomy" id="591445"/>
    <lineage>
        <taxon>Eukaryota</taxon>
        <taxon>Metazoa</taxon>
        <taxon>Ecdysozoa</taxon>
        <taxon>Nematoda</taxon>
        <taxon>Chromadorea</taxon>
        <taxon>Rhabditida</taxon>
        <taxon>Tylenchina</taxon>
        <taxon>Panagrolaimomorpha</taxon>
        <taxon>Panagrolaimoidea</taxon>
        <taxon>Panagrolaimidae</taxon>
        <taxon>Panagrolaimus</taxon>
    </lineage>
</organism>
<dbReference type="WBParaSite" id="ES5_v2.g17606.t1">
    <property type="protein sequence ID" value="ES5_v2.g17606.t1"/>
    <property type="gene ID" value="ES5_v2.g17606"/>
</dbReference>
<dbReference type="Proteomes" id="UP000887579">
    <property type="component" value="Unplaced"/>
</dbReference>
<accession>A0AC34FKH4</accession>
<name>A0AC34FKH4_9BILA</name>
<sequence>MSYFATYIQDLEQDPFDATDFVEILAWRINGNGHEDTDATHLMRKFEEEIGSLQMLSEQFQGKLNILEQQNNVEKQNIRDDLAVLHDRNANALEKLKQLDSTMQSVFTKVVHLGDQLESVHAPRARAFEALQLMKHFEEFLADQPLHSPIFTDPDRLLESAEMIQKLSSISQELARDKFANVQMRIAHKYEEIEQLLIEEFGKSHDRKKMHEIATILSEFRRYSKCLEAFVERVQSGAFRSGIVFDDILSLCEKTQPMIEEIFPKPQQVMGKLILNLFHGKLSETLRAKLQEFDQDNDSYLTVLHEYYTKTLKLQTSLHKFKCDSDPNFLKILTNSVFAPYLKDYNKREQQHIQLQCRQILDRYYESKNHQKRNIQSGGFQELKRDLQARLLSVENFGGETFLSEEVAINILQESKNAFMRCSVLSGKKDEIAKMAATIFGLLLNYLYTEHVDYAIELALTGISTAEPKAEPPSNFFGVVQQTAAITHLFVKQFDDSIHPLVKETSLENEVIKKRDATLQHVENRINIGLERQINIIVMYVRFILNTEQKKTDFRPDSDSFSITDISKACQMVSKYIKRQGDQIKQSVDGSNLTTIMSELGNRLYSTILNHIRSFTYNEPGGMLLLTDVKEYNNCIDSWGMPAVSRKFEVLPALCNLLVVKPENLDQACAAPTLGDIDRNLIQSFIQLRQNFKGPKRNLGIFN</sequence>
<proteinExistence type="predicted"/>
<protein>
    <submittedName>
        <fullName evidence="2">Exocyst complex component 5</fullName>
    </submittedName>
</protein>